<evidence type="ECO:0000313" key="8">
    <source>
        <dbReference type="Proteomes" id="UP001560573"/>
    </source>
</evidence>
<accession>A0ABV3ZII6</accession>
<dbReference type="InterPro" id="IPR013249">
    <property type="entry name" value="RNA_pol_sigma70_r4_t2"/>
</dbReference>
<dbReference type="PANTHER" id="PTHR43133:SF46">
    <property type="entry name" value="RNA POLYMERASE SIGMA-70 FACTOR ECF SUBFAMILY"/>
    <property type="match status" value="1"/>
</dbReference>
<evidence type="ECO:0000256" key="1">
    <source>
        <dbReference type="ARBA" id="ARBA00010641"/>
    </source>
</evidence>
<dbReference type="NCBIfam" id="TIGR02985">
    <property type="entry name" value="Sig70_bacteroi1"/>
    <property type="match status" value="1"/>
</dbReference>
<dbReference type="InterPro" id="IPR036388">
    <property type="entry name" value="WH-like_DNA-bd_sf"/>
</dbReference>
<evidence type="ECO:0000313" key="7">
    <source>
        <dbReference type="EMBL" id="MEX6688234.1"/>
    </source>
</evidence>
<dbReference type="InterPro" id="IPR007627">
    <property type="entry name" value="RNA_pol_sigma70_r2"/>
</dbReference>
<comment type="caution">
    <text evidence="7">The sequence shown here is derived from an EMBL/GenBank/DDBJ whole genome shotgun (WGS) entry which is preliminary data.</text>
</comment>
<feature type="domain" description="RNA polymerase sigma-70 region 2" evidence="5">
    <location>
        <begin position="27"/>
        <end position="92"/>
    </location>
</feature>
<evidence type="ECO:0000256" key="2">
    <source>
        <dbReference type="ARBA" id="ARBA00023015"/>
    </source>
</evidence>
<dbReference type="Gene3D" id="1.10.10.10">
    <property type="entry name" value="Winged helix-like DNA-binding domain superfamily/Winged helix DNA-binding domain"/>
    <property type="match status" value="1"/>
</dbReference>
<dbReference type="InterPro" id="IPR039425">
    <property type="entry name" value="RNA_pol_sigma-70-like"/>
</dbReference>
<dbReference type="InterPro" id="IPR013325">
    <property type="entry name" value="RNA_pol_sigma_r2"/>
</dbReference>
<sequence length="194" mass="22488">MLTNRDSTNQTFVHTIDEKTSQHFEALYEKHADSLFALAFKTTKSSDLSQDIVQEVFLTLWSHRTELHTIKNIDAWLYTVTENKLIDFLRKTAADNRLREILWKRSQSTLNETEEFINAKECRRSIQQAIKSLPPQRQLIYRLNRDAGMNYKEIADALSISRHTVKNQLSSALQAIQRFISGSIGLMFILLSVL</sequence>
<proteinExistence type="inferred from homology"/>
<dbReference type="Pfam" id="PF08281">
    <property type="entry name" value="Sigma70_r4_2"/>
    <property type="match status" value="1"/>
</dbReference>
<dbReference type="InterPro" id="IPR014327">
    <property type="entry name" value="RNA_pol_sigma70_bacteroid"/>
</dbReference>
<dbReference type="PANTHER" id="PTHR43133">
    <property type="entry name" value="RNA POLYMERASE ECF-TYPE SIGMA FACTO"/>
    <property type="match status" value="1"/>
</dbReference>
<dbReference type="RefSeq" id="WP_369329642.1">
    <property type="nucleotide sequence ID" value="NZ_JAULBC010000003.1"/>
</dbReference>
<dbReference type="InterPro" id="IPR014284">
    <property type="entry name" value="RNA_pol_sigma-70_dom"/>
</dbReference>
<name>A0ABV3ZII6_9BACT</name>
<organism evidence="7 8">
    <name type="scientific">Danxiaibacter flavus</name>
    <dbReference type="NCBI Taxonomy" id="3049108"/>
    <lineage>
        <taxon>Bacteria</taxon>
        <taxon>Pseudomonadati</taxon>
        <taxon>Bacteroidota</taxon>
        <taxon>Chitinophagia</taxon>
        <taxon>Chitinophagales</taxon>
        <taxon>Chitinophagaceae</taxon>
        <taxon>Danxiaibacter</taxon>
    </lineage>
</organism>
<dbReference type="EMBL" id="JAULBC010000003">
    <property type="protein sequence ID" value="MEX6688234.1"/>
    <property type="molecule type" value="Genomic_DNA"/>
</dbReference>
<dbReference type="Gene3D" id="1.10.1740.10">
    <property type="match status" value="1"/>
</dbReference>
<feature type="domain" description="RNA polymerase sigma factor 70 region 4 type 2" evidence="6">
    <location>
        <begin position="124"/>
        <end position="175"/>
    </location>
</feature>
<keyword evidence="8" id="KW-1185">Reference proteome</keyword>
<dbReference type="SUPFAM" id="SSF88659">
    <property type="entry name" value="Sigma3 and sigma4 domains of RNA polymerase sigma factors"/>
    <property type="match status" value="1"/>
</dbReference>
<evidence type="ECO:0000259" key="5">
    <source>
        <dbReference type="Pfam" id="PF04542"/>
    </source>
</evidence>
<comment type="similarity">
    <text evidence="1">Belongs to the sigma-70 factor family. ECF subfamily.</text>
</comment>
<dbReference type="InterPro" id="IPR013324">
    <property type="entry name" value="RNA_pol_sigma_r3/r4-like"/>
</dbReference>
<keyword evidence="3" id="KW-0731">Sigma factor</keyword>
<keyword evidence="2" id="KW-0805">Transcription regulation</keyword>
<protein>
    <submittedName>
        <fullName evidence="7">RNA polymerase sigma-70 factor</fullName>
    </submittedName>
</protein>
<dbReference type="NCBIfam" id="TIGR02937">
    <property type="entry name" value="sigma70-ECF"/>
    <property type="match status" value="1"/>
</dbReference>
<keyword evidence="4" id="KW-0804">Transcription</keyword>
<evidence type="ECO:0000256" key="3">
    <source>
        <dbReference type="ARBA" id="ARBA00023082"/>
    </source>
</evidence>
<dbReference type="Pfam" id="PF04542">
    <property type="entry name" value="Sigma70_r2"/>
    <property type="match status" value="1"/>
</dbReference>
<gene>
    <name evidence="7" type="ORF">QTN47_12045</name>
</gene>
<dbReference type="SUPFAM" id="SSF88946">
    <property type="entry name" value="Sigma2 domain of RNA polymerase sigma factors"/>
    <property type="match status" value="1"/>
</dbReference>
<evidence type="ECO:0000256" key="4">
    <source>
        <dbReference type="ARBA" id="ARBA00023163"/>
    </source>
</evidence>
<evidence type="ECO:0000259" key="6">
    <source>
        <dbReference type="Pfam" id="PF08281"/>
    </source>
</evidence>
<dbReference type="Proteomes" id="UP001560573">
    <property type="component" value="Unassembled WGS sequence"/>
</dbReference>
<reference evidence="7 8" key="1">
    <citation type="submission" date="2023-07" db="EMBL/GenBank/DDBJ databases">
        <authorList>
            <person name="Lian W.-H."/>
        </authorList>
    </citation>
    <scope>NUCLEOTIDE SEQUENCE [LARGE SCALE GENOMIC DNA]</scope>
    <source>
        <strain evidence="7 8">SYSU DXS3180</strain>
    </source>
</reference>